<evidence type="ECO:0000313" key="2">
    <source>
        <dbReference type="Proteomes" id="UP000482155"/>
    </source>
</evidence>
<keyword evidence="2" id="KW-1185">Reference proteome</keyword>
<dbReference type="EMBL" id="JAAIVB010000011">
    <property type="protein sequence ID" value="NEX60210.1"/>
    <property type="molecule type" value="Genomic_DNA"/>
</dbReference>
<accession>A0A6B3SHS5</accession>
<proteinExistence type="predicted"/>
<comment type="caution">
    <text evidence="1">The sequence shown here is derived from an EMBL/GenBank/DDBJ whole genome shotgun (WGS) entry which is preliminary data.</text>
</comment>
<organism evidence="1 2">
    <name type="scientific">Noviherbaspirillum galbum</name>
    <dbReference type="NCBI Taxonomy" id="2709383"/>
    <lineage>
        <taxon>Bacteria</taxon>
        <taxon>Pseudomonadati</taxon>
        <taxon>Pseudomonadota</taxon>
        <taxon>Betaproteobacteria</taxon>
        <taxon>Burkholderiales</taxon>
        <taxon>Oxalobacteraceae</taxon>
        <taxon>Noviherbaspirillum</taxon>
    </lineage>
</organism>
<gene>
    <name evidence="1" type="ORF">G3574_03880</name>
</gene>
<name>A0A6B3SHS5_9BURK</name>
<evidence type="ECO:0000313" key="1">
    <source>
        <dbReference type="EMBL" id="NEX60210.1"/>
    </source>
</evidence>
<sequence length="181" mass="20127">MILSQAATVNKEIDVIQDYMFYSHPNPDQATPKVWGGGSEVNGGDLLFFGAADKTLSMQAKARRYVRNKAPDKVRDGYREVIRLNQIDKADAVALTNQIAKAIVDCVRTRQVDMKDVPMEHRSEVAAFFRREYPNAVLVNMLAQSLAPKIKPIAAAEPGLTKLIRDVQSKQEAAPVTDLSW</sequence>
<dbReference type="Proteomes" id="UP000482155">
    <property type="component" value="Unassembled WGS sequence"/>
</dbReference>
<reference evidence="1 2" key="1">
    <citation type="submission" date="2020-02" db="EMBL/GenBank/DDBJ databases">
        <authorList>
            <person name="Kim M.K."/>
        </authorList>
    </citation>
    <scope>NUCLEOTIDE SEQUENCE [LARGE SCALE GENOMIC DNA]</scope>
    <source>
        <strain evidence="1 2">17J57-3</strain>
    </source>
</reference>
<protein>
    <submittedName>
        <fullName evidence="1">Uncharacterized protein</fullName>
    </submittedName>
</protein>
<dbReference type="AlphaFoldDB" id="A0A6B3SHS5"/>